<evidence type="ECO:0000313" key="2">
    <source>
        <dbReference type="Proteomes" id="UP001597262"/>
    </source>
</evidence>
<name>A0ABW3S262_9BACL</name>
<gene>
    <name evidence="1" type="ORF">ACFQ3W_19995</name>
</gene>
<comment type="caution">
    <text evidence="1">The sequence shown here is derived from an EMBL/GenBank/DDBJ whole genome shotgun (WGS) entry which is preliminary data.</text>
</comment>
<reference evidence="2" key="1">
    <citation type="journal article" date="2019" name="Int. J. Syst. Evol. Microbiol.">
        <title>The Global Catalogue of Microorganisms (GCM) 10K type strain sequencing project: providing services to taxonomists for standard genome sequencing and annotation.</title>
        <authorList>
            <consortium name="The Broad Institute Genomics Platform"/>
            <consortium name="The Broad Institute Genome Sequencing Center for Infectious Disease"/>
            <person name="Wu L."/>
            <person name="Ma J."/>
        </authorList>
    </citation>
    <scope>NUCLEOTIDE SEQUENCE [LARGE SCALE GENOMIC DNA]</scope>
    <source>
        <strain evidence="2">CCUG 59189</strain>
    </source>
</reference>
<evidence type="ECO:0000313" key="1">
    <source>
        <dbReference type="EMBL" id="MFD1178563.1"/>
    </source>
</evidence>
<accession>A0ABW3S262</accession>
<dbReference type="InterPro" id="IPR036291">
    <property type="entry name" value="NAD(P)-bd_dom_sf"/>
</dbReference>
<dbReference type="EMBL" id="JBHTLM010000018">
    <property type="protein sequence ID" value="MFD1178563.1"/>
    <property type="molecule type" value="Genomic_DNA"/>
</dbReference>
<proteinExistence type="predicted"/>
<dbReference type="SUPFAM" id="SSF51735">
    <property type="entry name" value="NAD(P)-binding Rossmann-fold domains"/>
    <property type="match status" value="1"/>
</dbReference>
<keyword evidence="2" id="KW-1185">Reference proteome</keyword>
<organism evidence="1 2">
    <name type="scientific">Paenibacillus puldeungensis</name>
    <dbReference type="NCBI Taxonomy" id="696536"/>
    <lineage>
        <taxon>Bacteria</taxon>
        <taxon>Bacillati</taxon>
        <taxon>Bacillota</taxon>
        <taxon>Bacilli</taxon>
        <taxon>Bacillales</taxon>
        <taxon>Paenibacillaceae</taxon>
        <taxon>Paenibacillus</taxon>
    </lineage>
</organism>
<dbReference type="Proteomes" id="UP001597262">
    <property type="component" value="Unassembled WGS sequence"/>
</dbReference>
<dbReference type="Gene3D" id="3.40.50.720">
    <property type="entry name" value="NAD(P)-binding Rossmann-like Domain"/>
    <property type="match status" value="1"/>
</dbReference>
<sequence length="295" mass="32313">MSKILILGGSRYFGKRLVNLLLLEGGHEITVATRGLSKVEYDAPVQSIRLDRKDEEALRLAAAAGPWDIVYDNICYSPDDAFAAVRAFDGQVGRYILTSTLSVYDFSEQVITESDFDPYGYKLRTGKAADFSYGEGKRLAEAAFFQKADFPVCAMRIPIVLGPDDYTRRLHFHVERVMHGTPIGVPNPEAAMSLITSAEAASFLLWLSKSPLMGPVNACSDGSMSIGGIIGVIEEITGKQADIRPETVAEHMSPFGISASWVMDHSKAQEAGYCFESVYDWLPHLIRDTAACVEG</sequence>
<dbReference type="RefSeq" id="WP_379321006.1">
    <property type="nucleotide sequence ID" value="NZ_JBHTLM010000018.1"/>
</dbReference>
<protein>
    <submittedName>
        <fullName evidence="1">NAD-dependent dehydratase</fullName>
    </submittedName>
</protein>